<dbReference type="PANTHER" id="PTHR47204">
    <property type="entry name" value="OS02G0168900 PROTEIN"/>
    <property type="match status" value="1"/>
</dbReference>
<dbReference type="Proteomes" id="UP000812966">
    <property type="component" value="Unassembled WGS sequence"/>
</dbReference>
<comment type="caution">
    <text evidence="2">The sequence shown here is derived from an EMBL/GenBank/DDBJ whole genome shotgun (WGS) entry which is preliminary data.</text>
</comment>
<feature type="region of interest" description="Disordered" evidence="1">
    <location>
        <begin position="107"/>
        <end position="149"/>
    </location>
</feature>
<proteinExistence type="predicted"/>
<gene>
    <name evidence="2" type="ORF">FFLO_01198</name>
</gene>
<evidence type="ECO:0000313" key="2">
    <source>
        <dbReference type="EMBL" id="KAG7567072.1"/>
    </source>
</evidence>
<accession>A0A8K0NQA0</accession>
<dbReference type="CDD" id="cd09271">
    <property type="entry name" value="RNase_H2-C"/>
    <property type="match status" value="1"/>
</dbReference>
<dbReference type="AlphaFoldDB" id="A0A8K0NQA0"/>
<feature type="compositionally biased region" description="Polar residues" evidence="1">
    <location>
        <begin position="109"/>
        <end position="123"/>
    </location>
</feature>
<dbReference type="PANTHER" id="PTHR47204:SF1">
    <property type="entry name" value="RIBONUCLEASE H2 SUBUNIT C"/>
    <property type="match status" value="1"/>
</dbReference>
<dbReference type="GO" id="GO:0032299">
    <property type="term" value="C:ribonuclease H2 complex"/>
    <property type="evidence" value="ECO:0007669"/>
    <property type="project" value="InterPro"/>
</dbReference>
<dbReference type="EMBL" id="JABELV010000016">
    <property type="protein sequence ID" value="KAG7567072.1"/>
    <property type="molecule type" value="Genomic_DNA"/>
</dbReference>
<evidence type="ECO:0000256" key="1">
    <source>
        <dbReference type="SAM" id="MobiDB-lite"/>
    </source>
</evidence>
<dbReference type="InterPro" id="IPR013924">
    <property type="entry name" value="RNase_H2_suC"/>
</dbReference>
<keyword evidence="3" id="KW-1185">Reference proteome</keyword>
<protein>
    <submittedName>
        <fullName evidence="2">Uncharacterized protein</fullName>
    </submittedName>
</protein>
<dbReference type="Gene3D" id="2.40.128.680">
    <property type="match status" value="1"/>
</dbReference>
<sequence length="239" mass="26259">MPPQRETLLAPAPVSGLPQLAPTALNLMPFHLDYTGPAEVSTYFQPRTIPGPPASDELFEEKVQKQGDGSIAVAAFRGRRVQAYTLGLPEGYTGLVLTAPSLASRMKPSISQTQKHAQSNTVKNLKREESPSLLSDAAPGLRRSPRKRNNVDVLDLPVTRRSLQPDIPPEIDTDHHLDLDLDLDLLQPAPPIFSRTLLPTASFSSLTIWNPDGPLDEGKDEYCRTLGEWMSLNSVLHQD</sequence>
<name>A0A8K0NQA0_9TREE</name>
<evidence type="ECO:0000313" key="3">
    <source>
        <dbReference type="Proteomes" id="UP000812966"/>
    </source>
</evidence>
<organism evidence="2 3">
    <name type="scientific">Filobasidium floriforme</name>
    <dbReference type="NCBI Taxonomy" id="5210"/>
    <lineage>
        <taxon>Eukaryota</taxon>
        <taxon>Fungi</taxon>
        <taxon>Dikarya</taxon>
        <taxon>Basidiomycota</taxon>
        <taxon>Agaricomycotina</taxon>
        <taxon>Tremellomycetes</taxon>
        <taxon>Filobasidiales</taxon>
        <taxon>Filobasidiaceae</taxon>
        <taxon>Filobasidium</taxon>
    </lineage>
</organism>
<dbReference type="Pfam" id="PF08615">
    <property type="entry name" value="RNase_H2_suC"/>
    <property type="match status" value="1"/>
</dbReference>
<dbReference type="GO" id="GO:0006401">
    <property type="term" value="P:RNA catabolic process"/>
    <property type="evidence" value="ECO:0007669"/>
    <property type="project" value="InterPro"/>
</dbReference>
<reference evidence="2" key="1">
    <citation type="submission" date="2020-04" db="EMBL/GenBank/DDBJ databases">
        <title>Analysis of mating type loci in Filobasidium floriforme.</title>
        <authorList>
            <person name="Nowrousian M."/>
        </authorList>
    </citation>
    <scope>NUCLEOTIDE SEQUENCE</scope>
    <source>
        <strain evidence="2">CBS 6242</strain>
    </source>
</reference>